<gene>
    <name evidence="1" type="ORF">LACBIDRAFT_326606</name>
</gene>
<sequence length="150" mass="16697">MNCIGGSQHLGASKTDEYREMCIMSDSFVPSYNVPEERVDFTGSQLLSPCIDHLSTNKLPSVIVHTQLPRLFSISSPLVRMPENLPPKFEVQKTYPPRGGFQQYRLVTSTGFKCSRCGKEKKAKLLAFAGDKWDEPVCNGCYGEALSKDS</sequence>
<dbReference type="InParanoid" id="B0D971"/>
<dbReference type="RefSeq" id="XP_001880272.1">
    <property type="nucleotide sequence ID" value="XM_001880237.1"/>
</dbReference>
<keyword evidence="2" id="KW-1185">Reference proteome</keyword>
<dbReference type="AlphaFoldDB" id="B0D971"/>
<organism evidence="2">
    <name type="scientific">Laccaria bicolor (strain S238N-H82 / ATCC MYA-4686)</name>
    <name type="common">Bicoloured deceiver</name>
    <name type="synonym">Laccaria laccata var. bicolor</name>
    <dbReference type="NCBI Taxonomy" id="486041"/>
    <lineage>
        <taxon>Eukaryota</taxon>
        <taxon>Fungi</taxon>
        <taxon>Dikarya</taxon>
        <taxon>Basidiomycota</taxon>
        <taxon>Agaricomycotina</taxon>
        <taxon>Agaricomycetes</taxon>
        <taxon>Agaricomycetidae</taxon>
        <taxon>Agaricales</taxon>
        <taxon>Agaricineae</taxon>
        <taxon>Hydnangiaceae</taxon>
        <taxon>Laccaria</taxon>
    </lineage>
</organism>
<protein>
    <submittedName>
        <fullName evidence="1">Predicted protein</fullName>
    </submittedName>
</protein>
<accession>B0D971</accession>
<dbReference type="EMBL" id="DS547100">
    <property type="protein sequence ID" value="EDR08959.1"/>
    <property type="molecule type" value="Genomic_DNA"/>
</dbReference>
<dbReference type="KEGG" id="lbc:LACBIDRAFT_326606"/>
<dbReference type="Proteomes" id="UP000001194">
    <property type="component" value="Unassembled WGS sequence"/>
</dbReference>
<evidence type="ECO:0000313" key="2">
    <source>
        <dbReference type="Proteomes" id="UP000001194"/>
    </source>
</evidence>
<evidence type="ECO:0000313" key="1">
    <source>
        <dbReference type="EMBL" id="EDR08959.1"/>
    </source>
</evidence>
<reference evidence="1 2" key="1">
    <citation type="journal article" date="2008" name="Nature">
        <title>The genome of Laccaria bicolor provides insights into mycorrhizal symbiosis.</title>
        <authorList>
            <person name="Martin F."/>
            <person name="Aerts A."/>
            <person name="Ahren D."/>
            <person name="Brun A."/>
            <person name="Danchin E.G.J."/>
            <person name="Duchaussoy F."/>
            <person name="Gibon J."/>
            <person name="Kohler A."/>
            <person name="Lindquist E."/>
            <person name="Pereda V."/>
            <person name="Salamov A."/>
            <person name="Shapiro H.J."/>
            <person name="Wuyts J."/>
            <person name="Blaudez D."/>
            <person name="Buee M."/>
            <person name="Brokstein P."/>
            <person name="Canbaeck B."/>
            <person name="Cohen D."/>
            <person name="Courty P.E."/>
            <person name="Coutinho P.M."/>
            <person name="Delaruelle C."/>
            <person name="Detter J.C."/>
            <person name="Deveau A."/>
            <person name="DiFazio S."/>
            <person name="Duplessis S."/>
            <person name="Fraissinet-Tachet L."/>
            <person name="Lucic E."/>
            <person name="Frey-Klett P."/>
            <person name="Fourrey C."/>
            <person name="Feussner I."/>
            <person name="Gay G."/>
            <person name="Grimwood J."/>
            <person name="Hoegger P.J."/>
            <person name="Jain P."/>
            <person name="Kilaru S."/>
            <person name="Labbe J."/>
            <person name="Lin Y.C."/>
            <person name="Legue V."/>
            <person name="Le Tacon F."/>
            <person name="Marmeisse R."/>
            <person name="Melayah D."/>
            <person name="Montanini B."/>
            <person name="Muratet M."/>
            <person name="Nehls U."/>
            <person name="Niculita-Hirzel H."/>
            <person name="Oudot-Le Secq M.P."/>
            <person name="Peter M."/>
            <person name="Quesneville H."/>
            <person name="Rajashekar B."/>
            <person name="Reich M."/>
            <person name="Rouhier N."/>
            <person name="Schmutz J."/>
            <person name="Yin T."/>
            <person name="Chalot M."/>
            <person name="Henrissat B."/>
            <person name="Kuees U."/>
            <person name="Lucas S."/>
            <person name="Van de Peer Y."/>
            <person name="Podila G.K."/>
            <person name="Polle A."/>
            <person name="Pukkila P.J."/>
            <person name="Richardson P.M."/>
            <person name="Rouze P."/>
            <person name="Sanders I.R."/>
            <person name="Stajich J.E."/>
            <person name="Tunlid A."/>
            <person name="Tuskan G."/>
            <person name="Grigoriev I.V."/>
        </authorList>
    </citation>
    <scope>NUCLEOTIDE SEQUENCE [LARGE SCALE GENOMIC DNA]</scope>
    <source>
        <strain evidence="2">S238N-H82 / ATCC MYA-4686</strain>
    </source>
</reference>
<proteinExistence type="predicted"/>
<name>B0D971_LACBS</name>
<dbReference type="HOGENOM" id="CLU_1927947_0_0_1"/>
<dbReference type="OrthoDB" id="3776781at2759"/>
<dbReference type="GeneID" id="6076102"/>